<keyword evidence="1" id="KW-0175">Coiled coil</keyword>
<proteinExistence type="predicted"/>
<evidence type="ECO:0000256" key="1">
    <source>
        <dbReference type="SAM" id="Coils"/>
    </source>
</evidence>
<organism evidence="2 3">
    <name type="scientific">Mediterraneibacter butyricigenes</name>
    <dbReference type="NCBI Taxonomy" id="2316025"/>
    <lineage>
        <taxon>Bacteria</taxon>
        <taxon>Bacillati</taxon>
        <taxon>Bacillota</taxon>
        <taxon>Clostridia</taxon>
        <taxon>Lachnospirales</taxon>
        <taxon>Lachnospiraceae</taxon>
        <taxon>Mediterraneibacter</taxon>
    </lineage>
</organism>
<accession>A0A391P9S3</accession>
<dbReference type="InterPro" id="IPR011990">
    <property type="entry name" value="TPR-like_helical_dom_sf"/>
</dbReference>
<dbReference type="Gene3D" id="1.25.40.10">
    <property type="entry name" value="Tetratricopeptide repeat domain"/>
    <property type="match status" value="1"/>
</dbReference>
<sequence length="393" mass="45718">MQSMRSYGVWKLVEHDGVGHLSVDEVEGTLLIYRIQEEKCMEKERVIKWIRQLVTQLDLYQRSGENPEQIRCYRYLNPYSVLITGEDQVMLLNLEDPQNEFVMKNMQKRSMRHHFVRAVQTFGENSKIAVDLYGLGKTVQFLLACTESLPGFRFWEEYQLTRFIQKCLQTEEKKRYGNLKEALKDLPKEKRHRRFGRSDRSGGRYMEAESRRKKRRFAVAGIAAVILVGIFLRKESIVTGEHGASERSIQGIGESKKTGTVILAEQGDLQKEKLKAVFAEKAKEPAGVEQIYQEYQKTTYDLAKAYEEEGRKEEALSLYETLVKSECTETLKEEVYSQKIRLELELDKKEQAKATFEEGKKAFPESEILKQYEERFKGEEAQKNEKSEEISGV</sequence>
<dbReference type="InterPro" id="IPR011009">
    <property type="entry name" value="Kinase-like_dom_sf"/>
</dbReference>
<comment type="caution">
    <text evidence="2">The sequence shown here is derived from an EMBL/GenBank/DDBJ whole genome shotgun (WGS) entry which is preliminary data.</text>
</comment>
<dbReference type="RefSeq" id="WP_119297694.1">
    <property type="nucleotide sequence ID" value="NZ_BHGK01000001.1"/>
</dbReference>
<reference evidence="3" key="1">
    <citation type="submission" date="2018-09" db="EMBL/GenBank/DDBJ databases">
        <title>Draft Genome Sequence of Mediterraneibacter sp. KCTC 15684.</title>
        <authorList>
            <person name="Kim J.S."/>
            <person name="Han K.I."/>
            <person name="Suh M.K."/>
            <person name="Lee K.C."/>
            <person name="Eom M.K."/>
            <person name="Lee J.H."/>
            <person name="Park S.H."/>
            <person name="Kang S.W."/>
            <person name="Park J.E."/>
            <person name="Oh B.S."/>
            <person name="Yu S.Y."/>
            <person name="Choi S.H."/>
            <person name="Lee D.H."/>
            <person name="Yoon H."/>
            <person name="Kim B."/>
            <person name="Yang S.J."/>
            <person name="Lee J.S."/>
        </authorList>
    </citation>
    <scope>NUCLEOTIDE SEQUENCE [LARGE SCALE GENOMIC DNA]</scope>
    <source>
        <strain evidence="3">KCTC 15684</strain>
    </source>
</reference>
<dbReference type="Proteomes" id="UP000265643">
    <property type="component" value="Unassembled WGS sequence"/>
</dbReference>
<dbReference type="EMBL" id="BHGK01000001">
    <property type="protein sequence ID" value="GCA66459.1"/>
    <property type="molecule type" value="Genomic_DNA"/>
</dbReference>
<feature type="coiled-coil region" evidence="1">
    <location>
        <begin position="332"/>
        <end position="389"/>
    </location>
</feature>
<evidence type="ECO:0000313" key="2">
    <source>
        <dbReference type="EMBL" id="GCA66459.1"/>
    </source>
</evidence>
<name>A0A391P9S3_9FIRM</name>
<gene>
    <name evidence="2" type="ORF">KGMB01110_08950</name>
</gene>
<dbReference type="SUPFAM" id="SSF56112">
    <property type="entry name" value="Protein kinase-like (PK-like)"/>
    <property type="match status" value="1"/>
</dbReference>
<evidence type="ECO:0000313" key="3">
    <source>
        <dbReference type="Proteomes" id="UP000265643"/>
    </source>
</evidence>
<dbReference type="SUPFAM" id="SSF48452">
    <property type="entry name" value="TPR-like"/>
    <property type="match status" value="1"/>
</dbReference>
<evidence type="ECO:0008006" key="4">
    <source>
        <dbReference type="Google" id="ProtNLM"/>
    </source>
</evidence>
<protein>
    <recommendedName>
        <fullName evidence="4">Protein kinase domain-containing protein</fullName>
    </recommendedName>
</protein>
<dbReference type="AlphaFoldDB" id="A0A391P9S3"/>
<keyword evidence="3" id="KW-1185">Reference proteome</keyword>